<dbReference type="Proteomes" id="UP000283387">
    <property type="component" value="Unassembled WGS sequence"/>
</dbReference>
<gene>
    <name evidence="2" type="ORF">BC643_1815</name>
</gene>
<dbReference type="AlphaFoldDB" id="A0A419W7Q8"/>
<name>A0A419W7Q8_9BACT</name>
<keyword evidence="1" id="KW-1133">Transmembrane helix</keyword>
<dbReference type="EMBL" id="RAPN01000001">
    <property type="protein sequence ID" value="RKD91460.1"/>
    <property type="molecule type" value="Genomic_DNA"/>
</dbReference>
<keyword evidence="1" id="KW-0472">Membrane</keyword>
<keyword evidence="3" id="KW-1185">Reference proteome</keyword>
<feature type="transmembrane region" description="Helical" evidence="1">
    <location>
        <begin position="12"/>
        <end position="30"/>
    </location>
</feature>
<sequence length="31" mass="3262">MKAGNSKSQGNLIAFSIGLALIVILVIIYLT</sequence>
<proteinExistence type="predicted"/>
<reference evidence="2 3" key="1">
    <citation type="submission" date="2018-09" db="EMBL/GenBank/DDBJ databases">
        <title>Genomic Encyclopedia of Archaeal and Bacterial Type Strains, Phase II (KMG-II): from individual species to whole genera.</title>
        <authorList>
            <person name="Goeker M."/>
        </authorList>
    </citation>
    <scope>NUCLEOTIDE SEQUENCE [LARGE SCALE GENOMIC DNA]</scope>
    <source>
        <strain evidence="2 3">DSM 27148</strain>
    </source>
</reference>
<protein>
    <submittedName>
        <fullName evidence="2">Uncharacterized protein</fullName>
    </submittedName>
</protein>
<comment type="caution">
    <text evidence="2">The sequence shown here is derived from an EMBL/GenBank/DDBJ whole genome shotgun (WGS) entry which is preliminary data.</text>
</comment>
<organism evidence="2 3">
    <name type="scientific">Mangrovibacterium diazotrophicum</name>
    <dbReference type="NCBI Taxonomy" id="1261403"/>
    <lineage>
        <taxon>Bacteria</taxon>
        <taxon>Pseudomonadati</taxon>
        <taxon>Bacteroidota</taxon>
        <taxon>Bacteroidia</taxon>
        <taxon>Marinilabiliales</taxon>
        <taxon>Prolixibacteraceae</taxon>
        <taxon>Mangrovibacterium</taxon>
    </lineage>
</organism>
<evidence type="ECO:0000256" key="1">
    <source>
        <dbReference type="SAM" id="Phobius"/>
    </source>
</evidence>
<evidence type="ECO:0000313" key="3">
    <source>
        <dbReference type="Proteomes" id="UP000283387"/>
    </source>
</evidence>
<evidence type="ECO:0000313" key="2">
    <source>
        <dbReference type="EMBL" id="RKD91460.1"/>
    </source>
</evidence>
<accession>A0A419W7Q8</accession>
<keyword evidence="1" id="KW-0812">Transmembrane</keyword>